<evidence type="ECO:0000313" key="2">
    <source>
        <dbReference type="Proteomes" id="UP001378960"/>
    </source>
</evidence>
<evidence type="ECO:0008006" key="3">
    <source>
        <dbReference type="Google" id="ProtNLM"/>
    </source>
</evidence>
<dbReference type="EMBL" id="BTGB01000001">
    <property type="protein sequence ID" value="GMM44120.1"/>
    <property type="molecule type" value="Genomic_DNA"/>
</dbReference>
<organism evidence="1 2">
    <name type="scientific">Pichia kluyveri</name>
    <name type="common">Yeast</name>
    <dbReference type="NCBI Taxonomy" id="36015"/>
    <lineage>
        <taxon>Eukaryota</taxon>
        <taxon>Fungi</taxon>
        <taxon>Dikarya</taxon>
        <taxon>Ascomycota</taxon>
        <taxon>Saccharomycotina</taxon>
        <taxon>Pichiomycetes</taxon>
        <taxon>Pichiales</taxon>
        <taxon>Pichiaceae</taxon>
        <taxon>Pichia</taxon>
    </lineage>
</organism>
<dbReference type="Proteomes" id="UP001378960">
    <property type="component" value="Unassembled WGS sequence"/>
</dbReference>
<keyword evidence="2" id="KW-1185">Reference proteome</keyword>
<name>A0AAV5QYS9_PICKL</name>
<reference evidence="1 2" key="1">
    <citation type="journal article" date="2023" name="Elife">
        <title>Identification of key yeast species and microbe-microbe interactions impacting larval growth of Drosophila in the wild.</title>
        <authorList>
            <person name="Mure A."/>
            <person name="Sugiura Y."/>
            <person name="Maeda R."/>
            <person name="Honda K."/>
            <person name="Sakurai N."/>
            <person name="Takahashi Y."/>
            <person name="Watada M."/>
            <person name="Katoh T."/>
            <person name="Gotoh A."/>
            <person name="Gotoh Y."/>
            <person name="Taniguchi I."/>
            <person name="Nakamura K."/>
            <person name="Hayashi T."/>
            <person name="Katayama T."/>
            <person name="Uemura T."/>
            <person name="Hattori Y."/>
        </authorList>
    </citation>
    <scope>NUCLEOTIDE SEQUENCE [LARGE SCALE GENOMIC DNA]</scope>
    <source>
        <strain evidence="1 2">PK-24</strain>
    </source>
</reference>
<comment type="caution">
    <text evidence="1">The sequence shown here is derived from an EMBL/GenBank/DDBJ whole genome shotgun (WGS) entry which is preliminary data.</text>
</comment>
<evidence type="ECO:0000313" key="1">
    <source>
        <dbReference type="EMBL" id="GMM44120.1"/>
    </source>
</evidence>
<gene>
    <name evidence="1" type="ORF">DAPK24_006950</name>
</gene>
<proteinExistence type="predicted"/>
<accession>A0AAV5QYS9</accession>
<dbReference type="AlphaFoldDB" id="A0AAV5QYS9"/>
<sequence length="340" mass="40423">MVSGNYIEIKNYPSTDQFNRISEASSIINKNLESRGDEKIKFYTIKSPKNIEEIYQNDQKLIKSFNNLFQEVDLLRTVNSTNAQLIDDKNREVEYWKKMAQQMEASKRNNESKFRDLEVENLKLRLNVSNLIERQKGVESRIRETRNGWKLYKEQVEREKRRYDNDKFELLERLKSKRNKTWRKDGNNNSPSNRNFYNDETSSEMIIQLLSEKELSNKNILKLVSFLKNLYNCLEKLKASDGNYPIDNSFIAKDSELDGINYSEFDILMEGLNKKFITLLEEIKAEPFGSDDTFRSKRISKEKKQEVEMLKSQLAELQYNYNKVVKTMEEWKKWKANIQS</sequence>
<protein>
    <recommendedName>
        <fullName evidence="3">Autophagy-related protein 25</fullName>
    </recommendedName>
</protein>